<evidence type="ECO:0000256" key="1">
    <source>
        <dbReference type="SAM" id="Phobius"/>
    </source>
</evidence>
<dbReference type="KEGG" id="haad:MW046_15765"/>
<evidence type="ECO:0000313" key="2">
    <source>
        <dbReference type="EMBL" id="UPM44844.1"/>
    </source>
</evidence>
<evidence type="ECO:0000313" key="3">
    <source>
        <dbReference type="Proteomes" id="UP000831768"/>
    </source>
</evidence>
<feature type="transmembrane region" description="Helical" evidence="1">
    <location>
        <begin position="86"/>
        <end position="108"/>
    </location>
</feature>
<accession>A0A8U0A764</accession>
<dbReference type="AlphaFoldDB" id="A0A8U0A764"/>
<keyword evidence="1" id="KW-0472">Membrane</keyword>
<feature type="transmembrane region" description="Helical" evidence="1">
    <location>
        <begin position="115"/>
        <end position="131"/>
    </location>
</feature>
<proteinExistence type="predicted"/>
<dbReference type="GeneID" id="71929534"/>
<geneLocation type="plasmid" evidence="2 3">
    <name>unnamed2</name>
</geneLocation>
<organism evidence="2 3">
    <name type="scientific">Halocatena salina</name>
    <dbReference type="NCBI Taxonomy" id="2934340"/>
    <lineage>
        <taxon>Archaea</taxon>
        <taxon>Methanobacteriati</taxon>
        <taxon>Methanobacteriota</taxon>
        <taxon>Stenosarchaea group</taxon>
        <taxon>Halobacteria</taxon>
        <taxon>Halobacteriales</taxon>
        <taxon>Natronomonadaceae</taxon>
        <taxon>Halocatena</taxon>
    </lineage>
</organism>
<keyword evidence="1" id="KW-1133">Transmembrane helix</keyword>
<reference evidence="2" key="1">
    <citation type="submission" date="2022-04" db="EMBL/GenBank/DDBJ databases">
        <title>Halocatena sp. nov., isolated from a salt lake.</title>
        <authorList>
            <person name="Cui H.-L."/>
        </authorList>
    </citation>
    <scope>NUCLEOTIDE SEQUENCE</scope>
    <source>
        <strain evidence="2">AD-1</strain>
        <plasmid evidence="2">unnamed2</plasmid>
    </source>
</reference>
<dbReference type="RefSeq" id="WP_247995498.1">
    <property type="nucleotide sequence ID" value="NZ_CP096021.1"/>
</dbReference>
<sequence>MRQNDGSGRIAQSIDRQLGVVAALPIGPVGIPEATAVLCGGNGELIRALALGLAILSAMIVVRAVFRAARNATGSMTDSMTSLVAGVLPGLYLVWLAIAGSDVAGCLFDRRIQQLFDSFMAIGITIANAIGY</sequence>
<feature type="transmembrane region" description="Helical" evidence="1">
    <location>
        <begin position="48"/>
        <end position="66"/>
    </location>
</feature>
<dbReference type="Proteomes" id="UP000831768">
    <property type="component" value="Plasmid unnamed2"/>
</dbReference>
<keyword evidence="2" id="KW-0614">Plasmid</keyword>
<keyword evidence="1" id="KW-0812">Transmembrane</keyword>
<protein>
    <submittedName>
        <fullName evidence="2">Uncharacterized protein</fullName>
    </submittedName>
</protein>
<name>A0A8U0A764_9EURY</name>
<dbReference type="EMBL" id="CP096021">
    <property type="protein sequence ID" value="UPM44844.1"/>
    <property type="molecule type" value="Genomic_DNA"/>
</dbReference>
<keyword evidence="3" id="KW-1185">Reference proteome</keyword>
<gene>
    <name evidence="2" type="ORF">MW046_15765</name>
</gene>